<evidence type="ECO:0000256" key="1">
    <source>
        <dbReference type="ARBA" id="ARBA00022475"/>
    </source>
</evidence>
<dbReference type="PANTHER" id="PTHR34990:SF2">
    <property type="entry name" value="BLL8164 PROTEIN"/>
    <property type="match status" value="1"/>
</dbReference>
<accession>A0A1G1YP08</accession>
<dbReference type="PANTHER" id="PTHR34990">
    <property type="entry name" value="UDP-2,3-DIACYLGLUCOSAMINE HYDROLASE-RELATED"/>
    <property type="match status" value="1"/>
</dbReference>
<dbReference type="InterPro" id="IPR043461">
    <property type="entry name" value="LpxH-like"/>
</dbReference>
<name>A0A1G1YP08_9BACT</name>
<dbReference type="EMBL" id="MHIN01000045">
    <property type="protein sequence ID" value="OGY53546.1"/>
    <property type="molecule type" value="Genomic_DNA"/>
</dbReference>
<evidence type="ECO:0000256" key="3">
    <source>
        <dbReference type="ARBA" id="ARBA00022723"/>
    </source>
</evidence>
<keyword evidence="5" id="KW-0464">Manganese</keyword>
<keyword evidence="2" id="KW-0997">Cell inner membrane</keyword>
<evidence type="ECO:0000313" key="7">
    <source>
        <dbReference type="EMBL" id="OGY53546.1"/>
    </source>
</evidence>
<dbReference type="GO" id="GO:0009245">
    <property type="term" value="P:lipid A biosynthetic process"/>
    <property type="evidence" value="ECO:0007669"/>
    <property type="project" value="TreeGrafter"/>
</dbReference>
<evidence type="ECO:0000256" key="5">
    <source>
        <dbReference type="ARBA" id="ARBA00023211"/>
    </source>
</evidence>
<dbReference type="Gene3D" id="3.60.21.10">
    <property type="match status" value="1"/>
</dbReference>
<feature type="domain" description="Calcineurin-like phosphoesterase" evidence="6">
    <location>
        <begin position="5"/>
        <end position="177"/>
    </location>
</feature>
<dbReference type="InterPro" id="IPR029052">
    <property type="entry name" value="Metallo-depent_PP-like"/>
</dbReference>
<dbReference type="Proteomes" id="UP000178122">
    <property type="component" value="Unassembled WGS sequence"/>
</dbReference>
<keyword evidence="1" id="KW-1003">Cell membrane</keyword>
<dbReference type="AlphaFoldDB" id="A0A1G1YP08"/>
<dbReference type="GO" id="GO:0008758">
    <property type="term" value="F:UDP-2,3-diacylglucosamine hydrolase activity"/>
    <property type="evidence" value="ECO:0007669"/>
    <property type="project" value="TreeGrafter"/>
</dbReference>
<dbReference type="GO" id="GO:0016020">
    <property type="term" value="C:membrane"/>
    <property type="evidence" value="ECO:0007669"/>
    <property type="project" value="GOC"/>
</dbReference>
<evidence type="ECO:0000313" key="8">
    <source>
        <dbReference type="Proteomes" id="UP000178122"/>
    </source>
</evidence>
<gene>
    <name evidence="7" type="ORF">A2912_03685</name>
</gene>
<protein>
    <recommendedName>
        <fullName evidence="6">Calcineurin-like phosphoesterase domain-containing protein</fullName>
    </recommendedName>
</protein>
<dbReference type="GO" id="GO:0046872">
    <property type="term" value="F:metal ion binding"/>
    <property type="evidence" value="ECO:0007669"/>
    <property type="project" value="UniProtKB-KW"/>
</dbReference>
<proteinExistence type="predicted"/>
<dbReference type="Pfam" id="PF00149">
    <property type="entry name" value="Metallophos"/>
    <property type="match status" value="1"/>
</dbReference>
<dbReference type="SUPFAM" id="SSF56300">
    <property type="entry name" value="Metallo-dependent phosphatases"/>
    <property type="match status" value="2"/>
</dbReference>
<reference evidence="7 8" key="1">
    <citation type="journal article" date="2016" name="Nat. Commun.">
        <title>Thousands of microbial genomes shed light on interconnected biogeochemical processes in an aquifer system.</title>
        <authorList>
            <person name="Anantharaman K."/>
            <person name="Brown C.T."/>
            <person name="Hug L.A."/>
            <person name="Sharon I."/>
            <person name="Castelle C.J."/>
            <person name="Probst A.J."/>
            <person name="Thomas B.C."/>
            <person name="Singh A."/>
            <person name="Wilkins M.J."/>
            <person name="Karaoz U."/>
            <person name="Brodie E.L."/>
            <person name="Williams K.H."/>
            <person name="Hubbard S.S."/>
            <person name="Banfield J.F."/>
        </authorList>
    </citation>
    <scope>NUCLEOTIDE SEQUENCE [LARGE SCALE GENOMIC DNA]</scope>
</reference>
<organism evidence="7 8">
    <name type="scientific">Candidatus Buchananbacteria bacterium RIFCSPLOWO2_01_FULL_40_23b</name>
    <dbReference type="NCBI Taxonomy" id="1797544"/>
    <lineage>
        <taxon>Bacteria</taxon>
        <taxon>Candidatus Buchananiibacteriota</taxon>
    </lineage>
</organism>
<evidence type="ECO:0000256" key="2">
    <source>
        <dbReference type="ARBA" id="ARBA00022519"/>
    </source>
</evidence>
<keyword evidence="3" id="KW-0479">Metal-binding</keyword>
<evidence type="ECO:0000259" key="6">
    <source>
        <dbReference type="Pfam" id="PF00149"/>
    </source>
</evidence>
<evidence type="ECO:0000256" key="4">
    <source>
        <dbReference type="ARBA" id="ARBA00023136"/>
    </source>
</evidence>
<comment type="caution">
    <text evidence="7">The sequence shown here is derived from an EMBL/GenBank/DDBJ whole genome shotgun (WGS) entry which is preliminary data.</text>
</comment>
<dbReference type="InterPro" id="IPR004843">
    <property type="entry name" value="Calcineurin-like_PHP"/>
</dbReference>
<sequence>MQKEIYIFGDIEMGGGTLTDDFISDKTLSALFRSFARQKNEVDLVLNGDTFDFLKCPYVDSEGKRSYPRHITAQISVAKLNLIEKAHANVFSALRAFVSKKNHRVFFIIGNHDHDLFFPQIQQRIIEVLEGGGNVFFSMCYNEHELHAEHGHQFDFLNKINHKKEFINYHGHKILNIPWISFGLISNFMTLKEEHPFLERIKPLPVLFSHHRAVAKEVSWRTVEYFAKSVFYYPLRYCFDPTYVFPTWLFREFYRRVKNTHWDVDSIVHVFKRKKRKVLHKNKVYVFGHIHEKYIEEKDGYVIIHPDTWRDEYTFEESSGKLISKGKRYVKVEVNQEQLEWKLVDVPIKRKLLSYETVERNEHLFLNIVAKEEGYRRVLPLRYVESEQ</sequence>
<keyword evidence="4" id="KW-0472">Membrane</keyword>